<feature type="transmembrane region" description="Helical" evidence="2">
    <location>
        <begin position="26"/>
        <end position="45"/>
    </location>
</feature>
<keyword evidence="2" id="KW-1133">Transmembrane helix</keyword>
<dbReference type="EMBL" id="AUNC01000006">
    <property type="protein sequence ID" value="KEO58585.1"/>
    <property type="molecule type" value="Genomic_DNA"/>
</dbReference>
<protein>
    <submittedName>
        <fullName evidence="3">Uncharacterized protein</fullName>
    </submittedName>
</protein>
<name>A0ABR4TS09_9PROT</name>
<feature type="transmembrane region" description="Helical" evidence="2">
    <location>
        <begin position="57"/>
        <end position="78"/>
    </location>
</feature>
<organism evidence="3 4">
    <name type="scientific">Thalassospira permensis NBRC 106175</name>
    <dbReference type="NCBI Taxonomy" id="1353532"/>
    <lineage>
        <taxon>Bacteria</taxon>
        <taxon>Pseudomonadati</taxon>
        <taxon>Pseudomonadota</taxon>
        <taxon>Alphaproteobacteria</taxon>
        <taxon>Rhodospirillales</taxon>
        <taxon>Thalassospiraceae</taxon>
        <taxon>Thalassospira</taxon>
    </lineage>
</organism>
<keyword evidence="2" id="KW-0472">Membrane</keyword>
<reference evidence="3 4" key="1">
    <citation type="submission" date="2013-07" db="EMBL/GenBank/DDBJ databases">
        <title>Thalassospira permensis NBRC 106175 Genome Sequencing.</title>
        <authorList>
            <person name="Lai Q."/>
            <person name="Shao Z."/>
        </authorList>
    </citation>
    <scope>NUCLEOTIDE SEQUENCE [LARGE SCALE GENOMIC DNA]</scope>
    <source>
        <strain evidence="3 4">NBRC 106175</strain>
    </source>
</reference>
<evidence type="ECO:0000313" key="3">
    <source>
        <dbReference type="EMBL" id="KEO58585.1"/>
    </source>
</evidence>
<evidence type="ECO:0000256" key="2">
    <source>
        <dbReference type="SAM" id="Phobius"/>
    </source>
</evidence>
<dbReference type="Proteomes" id="UP000027463">
    <property type="component" value="Unassembled WGS sequence"/>
</dbReference>
<accession>A0ABR4TS09</accession>
<evidence type="ECO:0000313" key="4">
    <source>
        <dbReference type="Proteomes" id="UP000027463"/>
    </source>
</evidence>
<keyword evidence="2" id="KW-0812">Transmembrane</keyword>
<feature type="coiled-coil region" evidence="1">
    <location>
        <begin position="134"/>
        <end position="200"/>
    </location>
</feature>
<comment type="caution">
    <text evidence="3">The sequence shown here is derived from an EMBL/GenBank/DDBJ whole genome shotgun (WGS) entry which is preliminary data.</text>
</comment>
<dbReference type="RefSeq" id="WP_037988074.1">
    <property type="nucleotide sequence ID" value="NZ_AUNC01000006.1"/>
</dbReference>
<evidence type="ECO:0000256" key="1">
    <source>
        <dbReference type="SAM" id="Coils"/>
    </source>
</evidence>
<keyword evidence="4" id="KW-1185">Reference proteome</keyword>
<proteinExistence type="predicted"/>
<keyword evidence="1" id="KW-0175">Coiled coil</keyword>
<gene>
    <name evidence="3" type="ORF">SMB34_13805</name>
</gene>
<sequence length="295" mass="33921">MDKNVSESRVEKKVKPTLSGFMSWRWLRDFCVVLVLLVVAWKIVSSQSSIDWSIIDFSGLVSILMSFFAVGLSVAFYFKATDTSNQFYDNVYKFTKDTSEILGRIEAGFGERLRHIDEGYIGLRDRVDRIPFNIGKAQEKLSGDEEEVEKIIKERNDIIEDLARRAQVDSIEKEKIISQMDEKDKEISMLRSEMSRLRRRIISASSDELPPGLEEYIMNLWEEKFGHVRPETSSILMKKLSIILDGRARAARKDLYRHGMIDSDGDLTSAGLGWLRGAISRFKSNQNEENFNDVI</sequence>